<keyword evidence="5" id="KW-1185">Reference proteome</keyword>
<gene>
    <name evidence="4" type="ORF">JDO7802_03336</name>
</gene>
<dbReference type="RefSeq" id="WP_055087017.1">
    <property type="nucleotide sequence ID" value="NZ_CXSU01000012.1"/>
</dbReference>
<evidence type="ECO:0000256" key="2">
    <source>
        <dbReference type="ARBA" id="ARBA00023315"/>
    </source>
</evidence>
<dbReference type="STRING" id="420998.JDO7802_03336"/>
<dbReference type="Gene3D" id="3.40.630.30">
    <property type="match status" value="1"/>
</dbReference>
<evidence type="ECO:0000256" key="1">
    <source>
        <dbReference type="ARBA" id="ARBA00022679"/>
    </source>
</evidence>
<keyword evidence="1 4" id="KW-0808">Transferase</keyword>
<dbReference type="CDD" id="cd04301">
    <property type="entry name" value="NAT_SF"/>
    <property type="match status" value="1"/>
</dbReference>
<evidence type="ECO:0000313" key="5">
    <source>
        <dbReference type="Proteomes" id="UP000049222"/>
    </source>
</evidence>
<dbReference type="PROSITE" id="PS51186">
    <property type="entry name" value="GNAT"/>
    <property type="match status" value="1"/>
</dbReference>
<reference evidence="4 5" key="1">
    <citation type="submission" date="2015-07" db="EMBL/GenBank/DDBJ databases">
        <authorList>
            <person name="Noorani M."/>
        </authorList>
    </citation>
    <scope>NUCLEOTIDE SEQUENCE [LARGE SCALE GENOMIC DNA]</scope>
    <source>
        <strain evidence="4 5">CECT 7802</strain>
    </source>
</reference>
<accession>A0A0M6YPW8</accession>
<dbReference type="AlphaFoldDB" id="A0A0M6YPW8"/>
<dbReference type="InterPro" id="IPR050832">
    <property type="entry name" value="Bact_Acetyltransf"/>
</dbReference>
<proteinExistence type="predicted"/>
<dbReference type="InterPro" id="IPR016181">
    <property type="entry name" value="Acyl_CoA_acyltransferase"/>
</dbReference>
<dbReference type="OrthoDB" id="5459937at2"/>
<dbReference type="Proteomes" id="UP000049222">
    <property type="component" value="Unassembled WGS sequence"/>
</dbReference>
<keyword evidence="2" id="KW-0012">Acyltransferase</keyword>
<dbReference type="InterPro" id="IPR000182">
    <property type="entry name" value="GNAT_dom"/>
</dbReference>
<evidence type="ECO:0000313" key="4">
    <source>
        <dbReference type="EMBL" id="CTQ51297.1"/>
    </source>
</evidence>
<name>A0A0M6YPW8_9RHOB</name>
<organism evidence="4 5">
    <name type="scientific">Jannaschia donghaensis</name>
    <dbReference type="NCBI Taxonomy" id="420998"/>
    <lineage>
        <taxon>Bacteria</taxon>
        <taxon>Pseudomonadati</taxon>
        <taxon>Pseudomonadota</taxon>
        <taxon>Alphaproteobacteria</taxon>
        <taxon>Rhodobacterales</taxon>
        <taxon>Roseobacteraceae</taxon>
        <taxon>Jannaschia</taxon>
    </lineage>
</organism>
<dbReference type="PANTHER" id="PTHR43877">
    <property type="entry name" value="AMINOALKYLPHOSPHONATE N-ACETYLTRANSFERASE-RELATED-RELATED"/>
    <property type="match status" value="1"/>
</dbReference>
<dbReference type="SUPFAM" id="SSF55729">
    <property type="entry name" value="Acyl-CoA N-acyltransferases (Nat)"/>
    <property type="match status" value="1"/>
</dbReference>
<evidence type="ECO:0000259" key="3">
    <source>
        <dbReference type="PROSITE" id="PS51186"/>
    </source>
</evidence>
<protein>
    <submittedName>
        <fullName evidence="4">Putative acetyltransferase YhhY</fullName>
    </submittedName>
</protein>
<feature type="domain" description="N-acetyltransferase" evidence="3">
    <location>
        <begin position="7"/>
        <end position="166"/>
    </location>
</feature>
<sequence length="179" mass="19395">MNTYPTLCIRAAEAADASALTALANLPGVRDGTLRLPYTPMALFERRLSSGSGNHLLVGTIEGDGLNREVIAHGALMPNGGRMAHMGKILMFVHDDHVGRGYGTAILSALVDLADNWLGLRRLELTVNVDNAAAVKLYERHGFEVEGTKRGDVLRAGVLIDSHMMGRLRDATPYDPRHL</sequence>
<dbReference type="Pfam" id="PF00583">
    <property type="entry name" value="Acetyltransf_1"/>
    <property type="match status" value="1"/>
</dbReference>
<dbReference type="GO" id="GO:0016747">
    <property type="term" value="F:acyltransferase activity, transferring groups other than amino-acyl groups"/>
    <property type="evidence" value="ECO:0007669"/>
    <property type="project" value="InterPro"/>
</dbReference>
<dbReference type="EMBL" id="CXSU01000012">
    <property type="protein sequence ID" value="CTQ51297.1"/>
    <property type="molecule type" value="Genomic_DNA"/>
</dbReference>